<proteinExistence type="inferred from homology"/>
<evidence type="ECO:0000256" key="3">
    <source>
        <dbReference type="ARBA" id="ARBA00023015"/>
    </source>
</evidence>
<evidence type="ECO:0000313" key="6">
    <source>
        <dbReference type="EMBL" id="VDN99657.1"/>
    </source>
</evidence>
<accession>A0A0R3T9R1</accession>
<dbReference type="GO" id="GO:0070847">
    <property type="term" value="C:core mediator complex"/>
    <property type="evidence" value="ECO:0007669"/>
    <property type="project" value="TreeGrafter"/>
</dbReference>
<dbReference type="GO" id="GO:0006357">
    <property type="term" value="P:regulation of transcription by RNA polymerase II"/>
    <property type="evidence" value="ECO:0007669"/>
    <property type="project" value="InterPro"/>
</dbReference>
<sequence>MSARKKISLPIEALSEYKVLEILNDGKEILERPLTATDKFERIVGSIDFSDENYGIKDAKDEDEGKVSKISEKSWNNIREWIRSSYGEVCAFLDFISVYKETRCMAIFQVAPSDQDSEFGGRNLNAQALTCLGGKKTALSNAATILLRGAQRFRARNIEKIQEQQRFADGQRRLSYHESLLELRKSWRIKLSQNSILGDVSLRCIGSRGKEGGIFEIVEADKTQPISEGVYEPIKVKFSSTMESLLNKEQVTGRLRVTIRHLDGNNKKDWFKSLVPQNNGPLLCRQFKRPKTQFDRLCLAQHLLMCREIMSILFYESSLIGIDKFNNDLIAFSSPNKVIATIYPGVQLAISLEKADDTPLESGEVEYPALSTQLKRLILRQHVQSWFNIASIPYPATGPVQVPLHLRGGGASIFLNSSKFPQGQNDGGVPIITNCVAGMGNSAASAWITYQNQALRAAPHQPYSAPRGQERYAYFNDWALNQQSLQQQVQSIPDEVSVSGLMLSSLEHDLRSNRASPEAIACILGSGDGLLTPVVKIARHRVLRQNVATILTKFVREIAEERMSITTVWCTISTMLSSSVRVTMYSLGHATCSTRFLISVGVEEVSIKGICGTSPAINIPANADLQQELLRILKLQELRTKMYTIQSLTSKFLGWVQLGCPGMPFVDSPLSALLLASRSGNRVVCIRASDKEEDLEFWVANSKQNELIMAGSRGDLLQNLLSCVDSSNTRFHFRKVDLTRVSGQNVVGKIENLLTCLSFA</sequence>
<dbReference type="AlphaFoldDB" id="A0A0R3T9R1"/>
<reference evidence="6 7" key="2">
    <citation type="submission" date="2018-11" db="EMBL/GenBank/DDBJ databases">
        <authorList>
            <consortium name="Pathogen Informatics"/>
        </authorList>
    </citation>
    <scope>NUCLEOTIDE SEQUENCE [LARGE SCALE GENOMIC DNA]</scope>
</reference>
<reference evidence="8" key="1">
    <citation type="submission" date="2017-02" db="UniProtKB">
        <authorList>
            <consortium name="WormBaseParasite"/>
        </authorList>
    </citation>
    <scope>IDENTIFICATION</scope>
</reference>
<gene>
    <name evidence="6" type="ORF">HNAJ_LOCUS3798</name>
</gene>
<dbReference type="Proteomes" id="UP000278807">
    <property type="component" value="Unassembled WGS sequence"/>
</dbReference>
<evidence type="ECO:0000256" key="1">
    <source>
        <dbReference type="ARBA" id="ARBA00004123"/>
    </source>
</evidence>
<name>A0A0R3T9R1_RODNA</name>
<keyword evidence="7" id="KW-1185">Reference proteome</keyword>
<dbReference type="EMBL" id="UZAE01002356">
    <property type="protein sequence ID" value="VDN99657.1"/>
    <property type="molecule type" value="Genomic_DNA"/>
</dbReference>
<keyword evidence="5" id="KW-0539">Nucleus</keyword>
<dbReference type="WBParaSite" id="HNAJ_0000380001-mRNA-1">
    <property type="protein sequence ID" value="HNAJ_0000380001-mRNA-1"/>
    <property type="gene ID" value="HNAJ_0000380001"/>
</dbReference>
<dbReference type="PANTHER" id="PTHR13114:SF7">
    <property type="entry name" value="MEDIATOR OF RNA POLYMERASE II TRANSCRIPTION SUBUNIT 17"/>
    <property type="match status" value="1"/>
</dbReference>
<dbReference type="GO" id="GO:0003712">
    <property type="term" value="F:transcription coregulator activity"/>
    <property type="evidence" value="ECO:0007669"/>
    <property type="project" value="InterPro"/>
</dbReference>
<evidence type="ECO:0000313" key="8">
    <source>
        <dbReference type="WBParaSite" id="HNAJ_0000380001-mRNA-1"/>
    </source>
</evidence>
<evidence type="ECO:0000256" key="5">
    <source>
        <dbReference type="ARBA" id="ARBA00023242"/>
    </source>
</evidence>
<comment type="subcellular location">
    <subcellularLocation>
        <location evidence="1">Nucleus</location>
    </subcellularLocation>
</comment>
<evidence type="ECO:0000256" key="4">
    <source>
        <dbReference type="ARBA" id="ARBA00023163"/>
    </source>
</evidence>
<protein>
    <submittedName>
        <fullName evidence="8">Mediator complex subunit 17</fullName>
    </submittedName>
</protein>
<keyword evidence="4" id="KW-0804">Transcription</keyword>
<dbReference type="InterPro" id="IPR019313">
    <property type="entry name" value="Mediator_Med17"/>
</dbReference>
<comment type="similarity">
    <text evidence="2">Belongs to the Mediator complex subunit 17 family.</text>
</comment>
<dbReference type="PANTHER" id="PTHR13114">
    <property type="entry name" value="MEDIATOR OF RNA POLYMERASE II TRANSCRIPTION SUBUNIT 17"/>
    <property type="match status" value="1"/>
</dbReference>
<keyword evidence="3" id="KW-0805">Transcription regulation</keyword>
<evidence type="ECO:0000256" key="2">
    <source>
        <dbReference type="ARBA" id="ARBA00005635"/>
    </source>
</evidence>
<evidence type="ECO:0000313" key="7">
    <source>
        <dbReference type="Proteomes" id="UP000278807"/>
    </source>
</evidence>
<dbReference type="OrthoDB" id="10058398at2759"/>
<dbReference type="STRING" id="102285.A0A0R3T9R1"/>
<dbReference type="GO" id="GO:0016592">
    <property type="term" value="C:mediator complex"/>
    <property type="evidence" value="ECO:0007669"/>
    <property type="project" value="InterPro"/>
</dbReference>
<organism evidence="8">
    <name type="scientific">Rodentolepis nana</name>
    <name type="common">Dwarf tapeworm</name>
    <name type="synonym">Hymenolepis nana</name>
    <dbReference type="NCBI Taxonomy" id="102285"/>
    <lineage>
        <taxon>Eukaryota</taxon>
        <taxon>Metazoa</taxon>
        <taxon>Spiralia</taxon>
        <taxon>Lophotrochozoa</taxon>
        <taxon>Platyhelminthes</taxon>
        <taxon>Cestoda</taxon>
        <taxon>Eucestoda</taxon>
        <taxon>Cyclophyllidea</taxon>
        <taxon>Hymenolepididae</taxon>
        <taxon>Rodentolepis</taxon>
    </lineage>
</organism>